<dbReference type="PANTHER" id="PTHR30255:SF2">
    <property type="entry name" value="SINGLE-STRANDED-DNA-SPECIFIC EXONUCLEASE RECJ"/>
    <property type="match status" value="1"/>
</dbReference>
<keyword evidence="5 10" id="KW-0269">Exonuclease</keyword>
<comment type="similarity">
    <text evidence="1">Belongs to the RecJ family.</text>
</comment>
<dbReference type="EMBL" id="JAGQLJ010000007">
    <property type="protein sequence ID" value="MCA9380721.1"/>
    <property type="molecule type" value="Genomic_DNA"/>
</dbReference>
<dbReference type="InterPro" id="IPR038763">
    <property type="entry name" value="DHH_sf"/>
</dbReference>
<dbReference type="NCBIfam" id="TIGR00644">
    <property type="entry name" value="recJ"/>
    <property type="match status" value="1"/>
</dbReference>
<dbReference type="InterPro" id="IPR051673">
    <property type="entry name" value="SSDNA_exonuclease_RecJ"/>
</dbReference>
<evidence type="ECO:0000259" key="7">
    <source>
        <dbReference type="Pfam" id="PF01368"/>
    </source>
</evidence>
<evidence type="ECO:0000259" key="8">
    <source>
        <dbReference type="Pfam" id="PF02272"/>
    </source>
</evidence>
<evidence type="ECO:0000256" key="4">
    <source>
        <dbReference type="ARBA" id="ARBA00022801"/>
    </source>
</evidence>
<evidence type="ECO:0000256" key="3">
    <source>
        <dbReference type="ARBA" id="ARBA00022722"/>
    </source>
</evidence>
<dbReference type="GO" id="GO:0006281">
    <property type="term" value="P:DNA repair"/>
    <property type="evidence" value="ECO:0007669"/>
    <property type="project" value="InterPro"/>
</dbReference>
<dbReference type="GO" id="GO:0008409">
    <property type="term" value="F:5'-3' exonuclease activity"/>
    <property type="evidence" value="ECO:0007669"/>
    <property type="project" value="InterPro"/>
</dbReference>
<dbReference type="Gene3D" id="3.10.310.30">
    <property type="match status" value="1"/>
</dbReference>
<reference evidence="10" key="2">
    <citation type="journal article" date="2021" name="Microbiome">
        <title>Successional dynamics and alternative stable states in a saline activated sludge microbial community over 9 years.</title>
        <authorList>
            <person name="Wang Y."/>
            <person name="Ye J."/>
            <person name="Ju F."/>
            <person name="Liu L."/>
            <person name="Boyd J.A."/>
            <person name="Deng Y."/>
            <person name="Parks D.H."/>
            <person name="Jiang X."/>
            <person name="Yin X."/>
            <person name="Woodcroft B.J."/>
            <person name="Tyson G.W."/>
            <person name="Hugenholtz P."/>
            <person name="Polz M.F."/>
            <person name="Zhang T."/>
        </authorList>
    </citation>
    <scope>NUCLEOTIDE SEQUENCE</scope>
    <source>
        <strain evidence="10">HKST-UBA13</strain>
    </source>
</reference>
<evidence type="ECO:0000256" key="2">
    <source>
        <dbReference type="ARBA" id="ARBA00019841"/>
    </source>
</evidence>
<dbReference type="Pfam" id="PF01368">
    <property type="entry name" value="DHH"/>
    <property type="match status" value="1"/>
</dbReference>
<organism evidence="10 11">
    <name type="scientific">Candidatus Dojkabacteria bacterium</name>
    <dbReference type="NCBI Taxonomy" id="2099670"/>
    <lineage>
        <taxon>Bacteria</taxon>
        <taxon>Candidatus Dojkabacteria</taxon>
    </lineage>
</organism>
<sequence>MKWVLPDEKPGDSESLLDFILKQRGIENKKSFLYPTLDQLHDPFLMWGMKKVAEAILDAIEKKKKIVIHGDFDVDGVTATSIMWDFLYRKLGADVIPFIPDRFEDGYGLSDSSMAKIKELNADLIITVDCGIKDIEIVKKYHKDFDFIITDHHTILKDDKKNADVETVGQHSISKYAKAVTHPGLDESYPFNGICGAVVSWKVCTAVNALLKNKFDMTEYLPLAALGTVCDIMPLIDENRAIVSEGLKLMSKTNNYGLKALMKISGVNPAQVQTYHLGFALGPRINAAGRIGHALDAVRMLTTHSGEQAQKLAHKLDSLNKERQDLTQTYVDLALSQVDEKNKVHFIYGDDWPEGILGLIAGKLTQMFYRPVLVASRNGDIMKGSARSIEAYNISLALKDLEENLTRYGGHAQAAGFSLNYSALPKFKKALETHANKTLKNETLEPILFIDAEIDESHLSIPLIEEVNSLEPFGEANPEPMVLFQVKDTLQTQLFGSENQHIKAFLNSSTPLELIAFNKSGEFNKILSSNEELDIVGHIGINEWNGNKKLQLKIKDIRIKK</sequence>
<evidence type="ECO:0000313" key="10">
    <source>
        <dbReference type="EMBL" id="MCA9380721.1"/>
    </source>
</evidence>
<evidence type="ECO:0000256" key="5">
    <source>
        <dbReference type="ARBA" id="ARBA00022839"/>
    </source>
</evidence>
<dbReference type="AlphaFoldDB" id="A0A955IAD6"/>
<feature type="domain" description="RecJ OB" evidence="9">
    <location>
        <begin position="450"/>
        <end position="556"/>
    </location>
</feature>
<keyword evidence="3" id="KW-0540">Nuclease</keyword>
<keyword evidence="6" id="KW-0175">Coiled coil</keyword>
<proteinExistence type="inferred from homology"/>
<name>A0A955IAD6_9BACT</name>
<dbReference type="InterPro" id="IPR004610">
    <property type="entry name" value="RecJ"/>
</dbReference>
<feature type="domain" description="DDH" evidence="7">
    <location>
        <begin position="65"/>
        <end position="228"/>
    </location>
</feature>
<dbReference type="InterPro" id="IPR041122">
    <property type="entry name" value="RecJ_OB"/>
</dbReference>
<evidence type="ECO:0000256" key="6">
    <source>
        <dbReference type="SAM" id="Coils"/>
    </source>
</evidence>
<feature type="domain" description="DHHA1" evidence="8">
    <location>
        <begin position="343"/>
        <end position="433"/>
    </location>
</feature>
<dbReference type="GO" id="GO:0003676">
    <property type="term" value="F:nucleic acid binding"/>
    <property type="evidence" value="ECO:0007669"/>
    <property type="project" value="InterPro"/>
</dbReference>
<dbReference type="Gene3D" id="3.90.1640.30">
    <property type="match status" value="1"/>
</dbReference>
<keyword evidence="4" id="KW-0378">Hydrolase</keyword>
<comment type="caution">
    <text evidence="10">The sequence shown here is derived from an EMBL/GenBank/DDBJ whole genome shotgun (WGS) entry which is preliminary data.</text>
</comment>
<dbReference type="Proteomes" id="UP000775877">
    <property type="component" value="Unassembled WGS sequence"/>
</dbReference>
<dbReference type="InterPro" id="IPR003156">
    <property type="entry name" value="DHHA1_dom"/>
</dbReference>
<reference evidence="10" key="1">
    <citation type="submission" date="2020-04" db="EMBL/GenBank/DDBJ databases">
        <authorList>
            <person name="Zhang T."/>
        </authorList>
    </citation>
    <scope>NUCLEOTIDE SEQUENCE</scope>
    <source>
        <strain evidence="10">HKST-UBA13</strain>
    </source>
</reference>
<gene>
    <name evidence="10" type="primary">recJ</name>
    <name evidence="10" type="ORF">KC678_00460</name>
</gene>
<accession>A0A955IAD6</accession>
<feature type="coiled-coil region" evidence="6">
    <location>
        <begin position="309"/>
        <end position="336"/>
    </location>
</feature>
<dbReference type="PANTHER" id="PTHR30255">
    <property type="entry name" value="SINGLE-STRANDED-DNA-SPECIFIC EXONUCLEASE RECJ"/>
    <property type="match status" value="1"/>
</dbReference>
<evidence type="ECO:0000313" key="11">
    <source>
        <dbReference type="Proteomes" id="UP000775877"/>
    </source>
</evidence>
<dbReference type="SUPFAM" id="SSF64182">
    <property type="entry name" value="DHH phosphoesterases"/>
    <property type="match status" value="1"/>
</dbReference>
<dbReference type="GO" id="GO:0006310">
    <property type="term" value="P:DNA recombination"/>
    <property type="evidence" value="ECO:0007669"/>
    <property type="project" value="InterPro"/>
</dbReference>
<evidence type="ECO:0000259" key="9">
    <source>
        <dbReference type="Pfam" id="PF17768"/>
    </source>
</evidence>
<evidence type="ECO:0000256" key="1">
    <source>
        <dbReference type="ARBA" id="ARBA00005915"/>
    </source>
</evidence>
<dbReference type="Pfam" id="PF17768">
    <property type="entry name" value="RecJ_OB"/>
    <property type="match status" value="1"/>
</dbReference>
<protein>
    <recommendedName>
        <fullName evidence="2">Single-stranded-DNA-specific exonuclease RecJ</fullName>
    </recommendedName>
</protein>
<dbReference type="Pfam" id="PF02272">
    <property type="entry name" value="DHHA1"/>
    <property type="match status" value="1"/>
</dbReference>
<dbReference type="InterPro" id="IPR001667">
    <property type="entry name" value="DDH_dom"/>
</dbReference>